<evidence type="ECO:0000256" key="1">
    <source>
        <dbReference type="SAM" id="MobiDB-lite"/>
    </source>
</evidence>
<dbReference type="EMBL" id="CP000448">
    <property type="protein sequence ID" value="ABI68552.1"/>
    <property type="molecule type" value="Genomic_DNA"/>
</dbReference>
<organism evidence="2 3">
    <name type="scientific">Syntrophomonas wolfei subsp. wolfei (strain DSM 2245B / Goettingen)</name>
    <dbReference type="NCBI Taxonomy" id="335541"/>
    <lineage>
        <taxon>Bacteria</taxon>
        <taxon>Bacillati</taxon>
        <taxon>Bacillota</taxon>
        <taxon>Clostridia</taxon>
        <taxon>Eubacteriales</taxon>
        <taxon>Syntrophomonadaceae</taxon>
        <taxon>Syntrophomonas</taxon>
    </lineage>
</organism>
<reference evidence="3" key="1">
    <citation type="journal article" date="2010" name="Environ. Microbiol.">
        <title>The genome of Syntrophomonas wolfei: new insights into syntrophic metabolism and biohydrogen production.</title>
        <authorList>
            <person name="Sieber J.R."/>
            <person name="Sims D.R."/>
            <person name="Han C."/>
            <person name="Kim E."/>
            <person name="Lykidis A."/>
            <person name="Lapidus A.L."/>
            <person name="McDonnald E."/>
            <person name="Rohlin L."/>
            <person name="Culley D.E."/>
            <person name="Gunsalus R."/>
            <person name="McInerney M.J."/>
        </authorList>
    </citation>
    <scope>NUCLEOTIDE SEQUENCE [LARGE SCALE GENOMIC DNA]</scope>
    <source>
        <strain evidence="3">DSM 2245B / Goettingen</strain>
    </source>
</reference>
<proteinExistence type="predicted"/>
<dbReference type="STRING" id="335541.Swol_1243"/>
<protein>
    <recommendedName>
        <fullName evidence="4">Poly(3-hydroxyalkanoate) polymerase subunit PhaE</fullName>
    </recommendedName>
</protein>
<evidence type="ECO:0000313" key="3">
    <source>
        <dbReference type="Proteomes" id="UP000001968"/>
    </source>
</evidence>
<evidence type="ECO:0000313" key="2">
    <source>
        <dbReference type="EMBL" id="ABI68552.1"/>
    </source>
</evidence>
<name>Q0AXK2_SYNWW</name>
<sequence>MSQESDKVKNDIQIPDLAELWKEMYFATEGDWANTMKSFISTETFVAMLDKTLEQYLAMSKISRQQMDKFSEKGIVPNKKDIARVAELVISLEEKIDMMEFQFFDNFNKMTDSVIKMVDFQNHFKQELSSLKTELQEINRNIESLKPAHKNEQSEQIEPAAEAPKRKKGGRKKAVEKTTLPDSINGS</sequence>
<dbReference type="AlphaFoldDB" id="Q0AXK2"/>
<gene>
    <name evidence="2" type="ordered locus">Swol_1243</name>
</gene>
<dbReference type="HOGENOM" id="CLU_1446987_0_0_9"/>
<evidence type="ECO:0008006" key="4">
    <source>
        <dbReference type="Google" id="ProtNLM"/>
    </source>
</evidence>
<feature type="region of interest" description="Disordered" evidence="1">
    <location>
        <begin position="143"/>
        <end position="187"/>
    </location>
</feature>
<accession>Q0AXK2</accession>
<keyword evidence="3" id="KW-1185">Reference proteome</keyword>
<dbReference type="KEGG" id="swo:Swol_1243"/>
<feature type="compositionally biased region" description="Basic residues" evidence="1">
    <location>
        <begin position="165"/>
        <end position="174"/>
    </location>
</feature>
<dbReference type="Proteomes" id="UP000001968">
    <property type="component" value="Chromosome"/>
</dbReference>